<evidence type="ECO:0000313" key="2">
    <source>
        <dbReference type="EMBL" id="SUO95834.1"/>
    </source>
</evidence>
<dbReference type="EMBL" id="UHID01000001">
    <property type="protein sequence ID" value="SUO95834.1"/>
    <property type="molecule type" value="Genomic_DNA"/>
</dbReference>
<feature type="region of interest" description="Disordered" evidence="1">
    <location>
        <begin position="176"/>
        <end position="198"/>
    </location>
</feature>
<organism evidence="2 3">
    <name type="scientific">Streptomyces griseus</name>
    <dbReference type="NCBI Taxonomy" id="1911"/>
    <lineage>
        <taxon>Bacteria</taxon>
        <taxon>Bacillati</taxon>
        <taxon>Actinomycetota</taxon>
        <taxon>Actinomycetes</taxon>
        <taxon>Kitasatosporales</taxon>
        <taxon>Streptomycetaceae</taxon>
        <taxon>Streptomyces</taxon>
    </lineage>
</organism>
<protein>
    <submittedName>
        <fullName evidence="2">Uncharacterized protein</fullName>
    </submittedName>
</protein>
<dbReference type="Proteomes" id="UP000254150">
    <property type="component" value="Unassembled WGS sequence"/>
</dbReference>
<feature type="region of interest" description="Disordered" evidence="1">
    <location>
        <begin position="125"/>
        <end position="159"/>
    </location>
</feature>
<evidence type="ECO:0000313" key="3">
    <source>
        <dbReference type="Proteomes" id="UP000254150"/>
    </source>
</evidence>
<name>A0A380MUH1_STRGR</name>
<sequence>MRWKPEVLQELSGIREALRTALEAAQRCHESQQGLAVSHTEATGQWKEALEQTQGELKGLRGETRQGLRLQTEANADLRAIREGVAELSAVVPLLRALAERDRATQPEAASGAGGTKAVHRADGRGAFAHGGNEQHPAAGGISRGDDMADLDGGERPPHHDDLKAAIWAVYRGDGPQAAAPAAPHPCGPGRSGQAGLGPEGEHGLLLLRAAGLASAELLAHRDTWEWFADLAVGHQHFRHPFQVEETKDGRVRTSLSGRSLVAALIGLWERIEKAPVNTVDWAMATAYYQRVAGRLVNLTSQGGVIRIILDDGADDAAED</sequence>
<proteinExistence type="predicted"/>
<accession>A0A380MUH1</accession>
<dbReference type="AlphaFoldDB" id="A0A380MUH1"/>
<evidence type="ECO:0000256" key="1">
    <source>
        <dbReference type="SAM" id="MobiDB-lite"/>
    </source>
</evidence>
<gene>
    <name evidence="2" type="ORF">NCTC7807_01451</name>
</gene>
<reference evidence="2 3" key="1">
    <citation type="submission" date="2018-06" db="EMBL/GenBank/DDBJ databases">
        <authorList>
            <consortium name="Pathogen Informatics"/>
            <person name="Doyle S."/>
        </authorList>
    </citation>
    <scope>NUCLEOTIDE SEQUENCE [LARGE SCALE GENOMIC DNA]</scope>
    <source>
        <strain evidence="2 3">NCTC7807</strain>
    </source>
</reference>